<dbReference type="Gene3D" id="3.90.470.20">
    <property type="entry name" value="4'-phosphopantetheinyl transferase domain"/>
    <property type="match status" value="1"/>
</dbReference>
<dbReference type="Proteomes" id="UP000295172">
    <property type="component" value="Unassembled WGS sequence"/>
</dbReference>
<gene>
    <name evidence="1" type="ORF">E1218_01445</name>
</gene>
<dbReference type="InterPro" id="IPR037143">
    <property type="entry name" value="4-PPantetheinyl_Trfase_dom_sf"/>
</dbReference>
<comment type="caution">
    <text evidence="1">The sequence shown here is derived from an EMBL/GenBank/DDBJ whole genome shotgun (WGS) entry which is preliminary data.</text>
</comment>
<keyword evidence="2" id="KW-1185">Reference proteome</keyword>
<proteinExistence type="predicted"/>
<evidence type="ECO:0000313" key="2">
    <source>
        <dbReference type="Proteomes" id="UP000295172"/>
    </source>
</evidence>
<dbReference type="GO" id="GO:0000287">
    <property type="term" value="F:magnesium ion binding"/>
    <property type="evidence" value="ECO:0007669"/>
    <property type="project" value="InterPro"/>
</dbReference>
<dbReference type="OrthoDB" id="190168at2"/>
<dbReference type="GO" id="GO:0008897">
    <property type="term" value="F:holo-[acyl-carrier-protein] synthase activity"/>
    <property type="evidence" value="ECO:0007669"/>
    <property type="project" value="InterPro"/>
</dbReference>
<accession>A0A4R4XHN3</accession>
<dbReference type="EMBL" id="SMKR01000003">
    <property type="protein sequence ID" value="TDD30491.1"/>
    <property type="molecule type" value="Genomic_DNA"/>
</dbReference>
<dbReference type="AlphaFoldDB" id="A0A4R4XHN3"/>
<protein>
    <recommendedName>
        <fullName evidence="3">4'-phosphopantetheinyl transferase</fullName>
    </recommendedName>
</protein>
<sequence length="171" mass="17683">MAHLTCADVGLLELLDERELRRVSRCAGEADRARMLLGAALLRCAVGAQLGVSPVDLTVDRTCDACGGWHGRPTVPGADVDVSVSHSGAVVVVAVLAGVGRVGVDVERIQGRSMEEVVAWTSQEARFKAGGGAGLHLYELQPPAPGHVLTLATDQRDAAVTLLSGAALLVS</sequence>
<organism evidence="1 2">
    <name type="scientific">Kribbella turkmenica</name>
    <dbReference type="NCBI Taxonomy" id="2530375"/>
    <lineage>
        <taxon>Bacteria</taxon>
        <taxon>Bacillati</taxon>
        <taxon>Actinomycetota</taxon>
        <taxon>Actinomycetes</taxon>
        <taxon>Propionibacteriales</taxon>
        <taxon>Kribbellaceae</taxon>
        <taxon>Kribbella</taxon>
    </lineage>
</organism>
<dbReference type="RefSeq" id="WP_132315361.1">
    <property type="nucleotide sequence ID" value="NZ_SMKR01000003.1"/>
</dbReference>
<evidence type="ECO:0008006" key="3">
    <source>
        <dbReference type="Google" id="ProtNLM"/>
    </source>
</evidence>
<evidence type="ECO:0000313" key="1">
    <source>
        <dbReference type="EMBL" id="TDD30491.1"/>
    </source>
</evidence>
<reference evidence="1 2" key="1">
    <citation type="submission" date="2019-02" db="EMBL/GenBank/DDBJ databases">
        <title>Draft genome sequences of novel Actinobacteria.</title>
        <authorList>
            <person name="Sahin N."/>
            <person name="Ay H."/>
            <person name="Saygin H."/>
        </authorList>
    </citation>
    <scope>NUCLEOTIDE SEQUENCE [LARGE SCALE GENOMIC DNA]</scope>
    <source>
        <strain evidence="1 2">16K104</strain>
    </source>
</reference>
<dbReference type="SUPFAM" id="SSF56214">
    <property type="entry name" value="4'-phosphopantetheinyl transferase"/>
    <property type="match status" value="1"/>
</dbReference>
<name>A0A4R4XHN3_9ACTN</name>